<dbReference type="GO" id="GO:0002040">
    <property type="term" value="P:sprouting angiogenesis"/>
    <property type="evidence" value="ECO:0007669"/>
    <property type="project" value="TreeGrafter"/>
</dbReference>
<comment type="similarity">
    <text evidence="3">Belongs to the PDGF/VEGF growth factor family.</text>
</comment>
<dbReference type="InterPro" id="IPR029034">
    <property type="entry name" value="Cystine-knot_cytokine"/>
</dbReference>
<name>A0A7N6AAR8_ANATE</name>
<dbReference type="GO" id="GO:0016020">
    <property type="term" value="C:membrane"/>
    <property type="evidence" value="ECO:0007669"/>
    <property type="project" value="InterPro"/>
</dbReference>
<evidence type="ECO:0000313" key="8">
    <source>
        <dbReference type="Proteomes" id="UP000265040"/>
    </source>
</evidence>
<evidence type="ECO:0000256" key="5">
    <source>
        <dbReference type="SAM" id="SignalP"/>
    </source>
</evidence>
<dbReference type="GO" id="GO:0050930">
    <property type="term" value="P:induction of positive chemotaxis"/>
    <property type="evidence" value="ECO:0007669"/>
    <property type="project" value="TreeGrafter"/>
</dbReference>
<dbReference type="GO" id="GO:0008083">
    <property type="term" value="F:growth factor activity"/>
    <property type="evidence" value="ECO:0007669"/>
    <property type="project" value="UniProtKB-KW"/>
</dbReference>
<dbReference type="InterPro" id="IPR050507">
    <property type="entry name" value="PDGF/VEGF_growth_factor"/>
</dbReference>
<dbReference type="GO" id="GO:0001666">
    <property type="term" value="P:response to hypoxia"/>
    <property type="evidence" value="ECO:0007669"/>
    <property type="project" value="TreeGrafter"/>
</dbReference>
<reference evidence="7" key="2">
    <citation type="submission" date="2025-08" db="UniProtKB">
        <authorList>
            <consortium name="Ensembl"/>
        </authorList>
    </citation>
    <scope>IDENTIFICATION</scope>
</reference>
<accession>A0A7N6AAR8</accession>
<evidence type="ECO:0000313" key="7">
    <source>
        <dbReference type="Ensembl" id="ENSATEP00000043594.2"/>
    </source>
</evidence>
<dbReference type="GO" id="GO:0001938">
    <property type="term" value="P:positive regulation of endothelial cell proliferation"/>
    <property type="evidence" value="ECO:0007669"/>
    <property type="project" value="TreeGrafter"/>
</dbReference>
<dbReference type="PANTHER" id="PTHR12025:SF14">
    <property type="entry name" value="SNAKE VENOM VASCULAR ENDOTHELIAL GROWTH FACTOR TOXIN VR-1'-LIKE ISOFORM X1-RELATED"/>
    <property type="match status" value="1"/>
</dbReference>
<keyword evidence="8" id="KW-1185">Reference proteome</keyword>
<keyword evidence="2" id="KW-1015">Disulfide bond</keyword>
<dbReference type="SMART" id="SM00141">
    <property type="entry name" value="PDGF"/>
    <property type="match status" value="1"/>
</dbReference>
<feature type="signal peptide" evidence="5">
    <location>
        <begin position="1"/>
        <end position="21"/>
    </location>
</feature>
<reference evidence="7" key="1">
    <citation type="submission" date="2021-04" db="EMBL/GenBank/DDBJ databases">
        <authorList>
            <consortium name="Wellcome Sanger Institute Data Sharing"/>
        </authorList>
    </citation>
    <scope>NUCLEOTIDE SEQUENCE [LARGE SCALE GENOMIC DNA]</scope>
</reference>
<feature type="domain" description="Platelet-derived growth factor (PDGF) family profile" evidence="6">
    <location>
        <begin position="33"/>
        <end position="129"/>
    </location>
</feature>
<dbReference type="PROSITE" id="PS00249">
    <property type="entry name" value="PDGF_1"/>
    <property type="match status" value="1"/>
</dbReference>
<dbReference type="GeneTree" id="ENSGT00940000157284"/>
<reference evidence="7" key="3">
    <citation type="submission" date="2025-09" db="UniProtKB">
        <authorList>
            <consortium name="Ensembl"/>
        </authorList>
    </citation>
    <scope>IDENTIFICATION</scope>
</reference>
<organism evidence="7 8">
    <name type="scientific">Anabas testudineus</name>
    <name type="common">Climbing perch</name>
    <name type="synonym">Anthias testudineus</name>
    <dbReference type="NCBI Taxonomy" id="64144"/>
    <lineage>
        <taxon>Eukaryota</taxon>
        <taxon>Metazoa</taxon>
        <taxon>Chordata</taxon>
        <taxon>Craniata</taxon>
        <taxon>Vertebrata</taxon>
        <taxon>Euteleostomi</taxon>
        <taxon>Actinopterygii</taxon>
        <taxon>Neopterygii</taxon>
        <taxon>Teleostei</taxon>
        <taxon>Neoteleostei</taxon>
        <taxon>Acanthomorphata</taxon>
        <taxon>Anabantaria</taxon>
        <taxon>Anabantiformes</taxon>
        <taxon>Anabantoidei</taxon>
        <taxon>Anabantidae</taxon>
        <taxon>Anabas</taxon>
    </lineage>
</organism>
<dbReference type="PROSITE" id="PS50278">
    <property type="entry name" value="PDGF_2"/>
    <property type="match status" value="1"/>
</dbReference>
<dbReference type="GO" id="GO:0005172">
    <property type="term" value="F:vascular endothelial growth factor receptor binding"/>
    <property type="evidence" value="ECO:0007669"/>
    <property type="project" value="TreeGrafter"/>
</dbReference>
<dbReference type="GeneID" id="113149552"/>
<feature type="region of interest" description="Disordered" evidence="4">
    <location>
        <begin position="135"/>
        <end position="170"/>
    </location>
</feature>
<feature type="chain" id="PRO_5043781072" description="Platelet-derived growth factor (PDGF) family profile domain-containing protein" evidence="5">
    <location>
        <begin position="22"/>
        <end position="170"/>
    </location>
</feature>
<evidence type="ECO:0000256" key="3">
    <source>
        <dbReference type="RuleBase" id="RU003818"/>
    </source>
</evidence>
<evidence type="ECO:0000259" key="6">
    <source>
        <dbReference type="PROSITE" id="PS50278"/>
    </source>
</evidence>
<dbReference type="PANTHER" id="PTHR12025">
    <property type="entry name" value="VASCULAR ENDOTHELIAL GROWTH FACTOR"/>
    <property type="match status" value="1"/>
</dbReference>
<dbReference type="AlphaFoldDB" id="A0A7N6AAR8"/>
<keyword evidence="5" id="KW-0732">Signal</keyword>
<dbReference type="InterPro" id="IPR000072">
    <property type="entry name" value="PDGF/VEGF_dom"/>
</dbReference>
<dbReference type="GO" id="GO:0060754">
    <property type="term" value="P:positive regulation of mast cell chemotaxis"/>
    <property type="evidence" value="ECO:0007669"/>
    <property type="project" value="TreeGrafter"/>
</dbReference>
<dbReference type="InterPro" id="IPR023581">
    <property type="entry name" value="PD_growth_factor_CS"/>
</dbReference>
<dbReference type="InParanoid" id="A0A7N6AAR8"/>
<dbReference type="Proteomes" id="UP000265040">
    <property type="component" value="Chromosome 24"/>
</dbReference>
<dbReference type="GO" id="GO:0048010">
    <property type="term" value="P:vascular endothelial growth factor receptor signaling pathway"/>
    <property type="evidence" value="ECO:0007669"/>
    <property type="project" value="TreeGrafter"/>
</dbReference>
<dbReference type="GO" id="GO:0005615">
    <property type="term" value="C:extracellular space"/>
    <property type="evidence" value="ECO:0007669"/>
    <property type="project" value="TreeGrafter"/>
</dbReference>
<sequence>MQSFIGISHLLLVLLLQLVPAQITSPTEEAPPRVITFMNVLTKSMCQPMEQLVDVVQEFPGEVGYIYMPPCVPLKRCSGCCMDEAHECHPTLKRNVTMEIMRIIPLVPSKTVEVTFIEHQACECRVRQELKKEKSSGNCCKNKSRKKNKKTADGCGKCQLPQDSEHLSKV</sequence>
<dbReference type="SUPFAM" id="SSF57501">
    <property type="entry name" value="Cystine-knot cytokines"/>
    <property type="match status" value="1"/>
</dbReference>
<dbReference type="Pfam" id="PF00341">
    <property type="entry name" value="PDGF"/>
    <property type="match status" value="1"/>
</dbReference>
<evidence type="ECO:0000256" key="4">
    <source>
        <dbReference type="SAM" id="MobiDB-lite"/>
    </source>
</evidence>
<dbReference type="GO" id="GO:0042056">
    <property type="term" value="F:chemoattractant activity"/>
    <property type="evidence" value="ECO:0007669"/>
    <property type="project" value="TreeGrafter"/>
</dbReference>
<dbReference type="Ensembl" id="ENSATET00000049681.2">
    <property type="protein sequence ID" value="ENSATEP00000043594.2"/>
    <property type="gene ID" value="ENSATEG00000000124.3"/>
</dbReference>
<proteinExistence type="inferred from homology"/>
<dbReference type="Gene3D" id="2.10.90.10">
    <property type="entry name" value="Cystine-knot cytokines"/>
    <property type="match status" value="1"/>
</dbReference>
<dbReference type="GO" id="GO:0045766">
    <property type="term" value="P:positive regulation of angiogenesis"/>
    <property type="evidence" value="ECO:0007669"/>
    <property type="project" value="TreeGrafter"/>
</dbReference>
<dbReference type="RefSeq" id="XP_026197540.1">
    <property type="nucleotide sequence ID" value="XM_026341755.1"/>
</dbReference>
<evidence type="ECO:0000256" key="2">
    <source>
        <dbReference type="ARBA" id="ARBA00023157"/>
    </source>
</evidence>
<protein>
    <recommendedName>
        <fullName evidence="6">Platelet-derived growth factor (PDGF) family profile domain-containing protein</fullName>
    </recommendedName>
</protein>
<dbReference type="GO" id="GO:0038084">
    <property type="term" value="P:vascular endothelial growth factor signaling pathway"/>
    <property type="evidence" value="ECO:0007669"/>
    <property type="project" value="TreeGrafter"/>
</dbReference>
<dbReference type="CDD" id="cd00135">
    <property type="entry name" value="PDGF"/>
    <property type="match status" value="1"/>
</dbReference>
<evidence type="ECO:0000256" key="1">
    <source>
        <dbReference type="ARBA" id="ARBA00023030"/>
    </source>
</evidence>
<keyword evidence="1 3" id="KW-0339">Growth factor</keyword>